<accession>A0A4R5TRK1</accession>
<organism evidence="1 2">
    <name type="scientific">Arthrobacter crusticola</name>
    <dbReference type="NCBI Taxonomy" id="2547960"/>
    <lineage>
        <taxon>Bacteria</taxon>
        <taxon>Bacillati</taxon>
        <taxon>Actinomycetota</taxon>
        <taxon>Actinomycetes</taxon>
        <taxon>Micrococcales</taxon>
        <taxon>Micrococcaceae</taxon>
        <taxon>Arthrobacter</taxon>
    </lineage>
</organism>
<dbReference type="RefSeq" id="WP_133405104.1">
    <property type="nucleotide sequence ID" value="NZ_SMTK01000006.1"/>
</dbReference>
<reference evidence="1 2" key="1">
    <citation type="submission" date="2019-03" db="EMBL/GenBank/DDBJ databases">
        <title>Arthrobacter sp. nov., an bacterium isolated from biocrust in Mu Us Desert.</title>
        <authorList>
            <person name="Lixiong L."/>
        </authorList>
    </citation>
    <scope>NUCLEOTIDE SEQUENCE [LARGE SCALE GENOMIC DNA]</scope>
    <source>
        <strain evidence="1 2">SLN-3</strain>
    </source>
</reference>
<dbReference type="AlphaFoldDB" id="A0A4R5TRK1"/>
<keyword evidence="2" id="KW-1185">Reference proteome</keyword>
<name>A0A4R5TRK1_9MICC</name>
<evidence type="ECO:0008006" key="3">
    <source>
        <dbReference type="Google" id="ProtNLM"/>
    </source>
</evidence>
<dbReference type="Proteomes" id="UP000295411">
    <property type="component" value="Unassembled WGS sequence"/>
</dbReference>
<dbReference type="EMBL" id="SMTK01000006">
    <property type="protein sequence ID" value="TDK23643.1"/>
    <property type="molecule type" value="Genomic_DNA"/>
</dbReference>
<proteinExistence type="predicted"/>
<sequence length="288" mass="29500">MPATGPSRAVLRRRRIGAVVLLAVAGGGVWAAAAQLEPPEVLRTERCTATVGSDSYDLTPVQAQNAALIAGVAVVRGLPARAASIAIATAVQESRLENINYGDDAGPDSRGLFQQRPSQGWGTEAQVMDPLYAAGAFYDALVRIPGYETLPITDAAQRVQRSAYPTAYADHEPEGRAFASALTGQSPAALTCVLRKASAPGDPAAVAAAAERIFGPLGGVAEGKALVVPATEPGGWTTASWAVATADALSITEVSFAGQEWTRASGEWSPAPTEAGNLTITVAGDPAP</sequence>
<evidence type="ECO:0000313" key="2">
    <source>
        <dbReference type="Proteomes" id="UP000295411"/>
    </source>
</evidence>
<dbReference type="OrthoDB" id="5171895at2"/>
<evidence type="ECO:0000313" key="1">
    <source>
        <dbReference type="EMBL" id="TDK23643.1"/>
    </source>
</evidence>
<protein>
    <recommendedName>
        <fullName evidence="3">Heavy metal transporter</fullName>
    </recommendedName>
</protein>
<gene>
    <name evidence="1" type="ORF">E2F48_16860</name>
</gene>
<comment type="caution">
    <text evidence="1">The sequence shown here is derived from an EMBL/GenBank/DDBJ whole genome shotgun (WGS) entry which is preliminary data.</text>
</comment>